<evidence type="ECO:0000313" key="5">
    <source>
        <dbReference type="Proteomes" id="UP000664132"/>
    </source>
</evidence>
<feature type="compositionally biased region" description="Polar residues" evidence="2">
    <location>
        <begin position="17"/>
        <end position="27"/>
    </location>
</feature>
<dbReference type="Pfam" id="PF00656">
    <property type="entry name" value="Peptidase_C14"/>
    <property type="match status" value="1"/>
</dbReference>
<name>A0A8H7WB32_9HELO</name>
<dbReference type="PANTHER" id="PTHR39607:SF1">
    <property type="entry name" value="B-ZIP TRANSCRIPTION FACTOR (EUROFUNG)"/>
    <property type="match status" value="1"/>
</dbReference>
<feature type="region of interest" description="Disordered" evidence="2">
    <location>
        <begin position="731"/>
        <end position="1049"/>
    </location>
</feature>
<dbReference type="InterPro" id="IPR001138">
    <property type="entry name" value="Zn2Cys6_DnaBD"/>
</dbReference>
<protein>
    <recommendedName>
        <fullName evidence="3">BZIP domain-containing protein</fullName>
    </recommendedName>
</protein>
<feature type="compositionally biased region" description="Basic and acidic residues" evidence="2">
    <location>
        <begin position="771"/>
        <end position="780"/>
    </location>
</feature>
<evidence type="ECO:0000256" key="2">
    <source>
        <dbReference type="SAM" id="MobiDB-lite"/>
    </source>
</evidence>
<dbReference type="CDD" id="cd00067">
    <property type="entry name" value="GAL4"/>
    <property type="match status" value="1"/>
</dbReference>
<accession>A0A8H7WB32</accession>
<comment type="caution">
    <text evidence="4">The sequence shown here is derived from an EMBL/GenBank/DDBJ whole genome shotgun (WGS) entry which is preliminary data.</text>
</comment>
<dbReference type="SUPFAM" id="SSF57959">
    <property type="entry name" value="Leucine zipper domain"/>
    <property type="match status" value="1"/>
</dbReference>
<feature type="compositionally biased region" description="Polar residues" evidence="2">
    <location>
        <begin position="329"/>
        <end position="340"/>
    </location>
</feature>
<feature type="compositionally biased region" description="Basic and acidic residues" evidence="2">
    <location>
        <begin position="1036"/>
        <end position="1049"/>
    </location>
</feature>
<feature type="compositionally biased region" description="Basic and acidic residues" evidence="2">
    <location>
        <begin position="545"/>
        <end position="561"/>
    </location>
</feature>
<dbReference type="AlphaFoldDB" id="A0A8H7WB32"/>
<dbReference type="PANTHER" id="PTHR39607">
    <property type="entry name" value="XANTHOCILLIN BIOSYNTHESIS CLUSTER TRANSCRIPTION FACTOR XANC-RELATED"/>
    <property type="match status" value="1"/>
</dbReference>
<feature type="compositionally biased region" description="Polar residues" evidence="2">
    <location>
        <begin position="879"/>
        <end position="890"/>
    </location>
</feature>
<dbReference type="GO" id="GO:0004197">
    <property type="term" value="F:cysteine-type endopeptidase activity"/>
    <property type="evidence" value="ECO:0007669"/>
    <property type="project" value="InterPro"/>
</dbReference>
<dbReference type="InterPro" id="IPR052635">
    <property type="entry name" value="Sec_Metab_Biosynth_Reg"/>
</dbReference>
<feature type="compositionally biased region" description="Basic and acidic residues" evidence="2">
    <location>
        <begin position="737"/>
        <end position="749"/>
    </location>
</feature>
<dbReference type="Gene3D" id="1.20.5.170">
    <property type="match status" value="1"/>
</dbReference>
<gene>
    <name evidence="4" type="ORF">IFR04_005673</name>
</gene>
<dbReference type="EMBL" id="JAFJYH010000070">
    <property type="protein sequence ID" value="KAG4421153.1"/>
    <property type="molecule type" value="Genomic_DNA"/>
</dbReference>
<dbReference type="InterPro" id="IPR004827">
    <property type="entry name" value="bZIP"/>
</dbReference>
<feature type="region of interest" description="Disordered" evidence="2">
    <location>
        <begin position="317"/>
        <end position="367"/>
    </location>
</feature>
<evidence type="ECO:0000313" key="4">
    <source>
        <dbReference type="EMBL" id="KAG4421153.1"/>
    </source>
</evidence>
<feature type="region of interest" description="Disordered" evidence="2">
    <location>
        <begin position="545"/>
        <end position="569"/>
    </location>
</feature>
<dbReference type="GO" id="GO:0000981">
    <property type="term" value="F:DNA-binding transcription factor activity, RNA polymerase II-specific"/>
    <property type="evidence" value="ECO:0007669"/>
    <property type="project" value="InterPro"/>
</dbReference>
<keyword evidence="5" id="KW-1185">Reference proteome</keyword>
<dbReference type="InterPro" id="IPR046347">
    <property type="entry name" value="bZIP_sf"/>
</dbReference>
<dbReference type="GO" id="GO:0006508">
    <property type="term" value="P:proteolysis"/>
    <property type="evidence" value="ECO:0007669"/>
    <property type="project" value="InterPro"/>
</dbReference>
<dbReference type="Gene3D" id="4.10.240.10">
    <property type="entry name" value="Zn(2)-C6 fungal-type DNA-binding domain"/>
    <property type="match status" value="1"/>
</dbReference>
<reference evidence="4" key="1">
    <citation type="submission" date="2021-02" db="EMBL/GenBank/DDBJ databases">
        <title>Genome sequence Cadophora malorum strain M34.</title>
        <authorList>
            <person name="Stefanovic E."/>
            <person name="Vu D."/>
            <person name="Scully C."/>
            <person name="Dijksterhuis J."/>
            <person name="Roader J."/>
            <person name="Houbraken J."/>
        </authorList>
    </citation>
    <scope>NUCLEOTIDE SEQUENCE</scope>
    <source>
        <strain evidence="4">M34</strain>
    </source>
</reference>
<dbReference type="InterPro" id="IPR036864">
    <property type="entry name" value="Zn2-C6_fun-type_DNA-bd_sf"/>
</dbReference>
<dbReference type="GO" id="GO:0008270">
    <property type="term" value="F:zinc ion binding"/>
    <property type="evidence" value="ECO:0007669"/>
    <property type="project" value="InterPro"/>
</dbReference>
<proteinExistence type="predicted"/>
<feature type="domain" description="BZIP" evidence="3">
    <location>
        <begin position="922"/>
        <end position="937"/>
    </location>
</feature>
<feature type="region of interest" description="Disordered" evidence="2">
    <location>
        <begin position="1"/>
        <end position="60"/>
    </location>
</feature>
<feature type="compositionally biased region" description="Low complexity" evidence="2">
    <location>
        <begin position="951"/>
        <end position="971"/>
    </location>
</feature>
<feature type="compositionally biased region" description="Polar residues" evidence="2">
    <location>
        <begin position="824"/>
        <end position="838"/>
    </location>
</feature>
<evidence type="ECO:0000256" key="1">
    <source>
        <dbReference type="ARBA" id="ARBA00023242"/>
    </source>
</evidence>
<dbReference type="OrthoDB" id="4760831at2759"/>
<dbReference type="InterPro" id="IPR011600">
    <property type="entry name" value="Pept_C14_caspase"/>
</dbReference>
<sequence length="1049" mass="116164">MLVGNANAEAMAEPFVTLSSASPTSSAEGGGNSTQTPDTSPSDSFDELAPLSGPLSSTHDTRRADYHMKDLEAFAKDLQNAADRAFPNEGRVKARYTNVSVLLLRWEEDEMNVGWELDDLEKVFRNYGFETNRWLIPSKNSHLKLMSKVVDVVEENDGSGNLVIVYYAGHAGINPSRGATWTCKQDPAYASLEWTAIQTLFEKADFDVLLLLDCCAAASAAPAIGSAVTETIAACGFESIAPQPGRYSFTNTLIEVLEDWIDSPPFSAAMLHNKVLSILKHERPERMQNGKRRKLECRRTPIHMVATADPTLPSIELGRRKVRIDRPQETNPSARASSSYPGIENGLLSTSRPSAPRRDGYQRDSINQIQDDEYEVPRVIISLTLEKHQKLSSDSCQKWIASCPTLVKYAKVEAVYNSFSALVLLSIPVFIWNLLPENVACSFVGYVTSSNFLPFGLRSSSAKGVAATYQQEIASVQEDIPKQLPRPCDRCYGKSTDCDGDFNGCRMCGEANSDCVYSPSWRREGPAKAYIDELHRRLEEAERVLTEERSQRTRAAREHPNNSHQDASQVTLPSFRSLTHAEYTADAADYDKSLLQKINGPHRGRSMPYCEPAAITNEMRPFLSHPDPSLRATLSPISKDHEHSFDASSNKNSASQVQMREITRKQMLERDSIFQDFSPSYVPLPLPPPRNLTDVEPSWTEKKHAWIAPKSEFAESSSTPSLPDRKIIVKQEPPPYDTKDWYGPPEKKMKMSSITETRPMGVGNSLSDITRSPEKGDTPGKKKLHTAGTKFFNRDIHSYETKSRPATGDEVLVSSMGHAGGEQEQVNRSSQPRNQPLSTFEPASESTHTPNKPSLPGAPTSHGMTTYSFRRTPERQVHESTPPTRSQAQPQPQPTFPVPSTIAPRTAPPDQDWTYITDIAERRRIQNRIAQRNYRQRMKRRLEDLEDRAGASASSSQSQSQPQPQSQASASVPLQVPVVAGGPDSGLRYSTYSPPHEERPDPSKMTGVVGAPPPLRSGVGDTIGRYAPEGGPRPEIGSRKVGRDGEMSI</sequence>
<dbReference type="CDD" id="cd14688">
    <property type="entry name" value="bZIP_YAP"/>
    <property type="match status" value="1"/>
</dbReference>
<feature type="compositionally biased region" description="Low complexity" evidence="2">
    <location>
        <begin position="33"/>
        <end position="43"/>
    </location>
</feature>
<evidence type="ECO:0000259" key="3">
    <source>
        <dbReference type="PROSITE" id="PS00036"/>
    </source>
</evidence>
<dbReference type="SUPFAM" id="SSF57701">
    <property type="entry name" value="Zn2/Cys6 DNA-binding domain"/>
    <property type="match status" value="1"/>
</dbReference>
<organism evidence="4 5">
    <name type="scientific">Cadophora malorum</name>
    <dbReference type="NCBI Taxonomy" id="108018"/>
    <lineage>
        <taxon>Eukaryota</taxon>
        <taxon>Fungi</taxon>
        <taxon>Dikarya</taxon>
        <taxon>Ascomycota</taxon>
        <taxon>Pezizomycotina</taxon>
        <taxon>Leotiomycetes</taxon>
        <taxon>Helotiales</taxon>
        <taxon>Ploettnerulaceae</taxon>
        <taxon>Cadophora</taxon>
    </lineage>
</organism>
<dbReference type="Proteomes" id="UP000664132">
    <property type="component" value="Unassembled WGS sequence"/>
</dbReference>
<keyword evidence="1" id="KW-0539">Nucleus</keyword>
<dbReference type="PROSITE" id="PS00036">
    <property type="entry name" value="BZIP_BASIC"/>
    <property type="match status" value="1"/>
</dbReference>
<feature type="compositionally biased region" description="Basic and acidic residues" evidence="2">
    <location>
        <begin position="792"/>
        <end position="803"/>
    </location>
</feature>